<proteinExistence type="predicted"/>
<evidence type="ECO:0000313" key="2">
    <source>
        <dbReference type="Proteomes" id="UP000708208"/>
    </source>
</evidence>
<keyword evidence="2" id="KW-1185">Reference proteome</keyword>
<dbReference type="AlphaFoldDB" id="A0A8J2LQ72"/>
<gene>
    <name evidence="1" type="ORF">AFUS01_LOCUS45970</name>
</gene>
<comment type="caution">
    <text evidence="1">The sequence shown here is derived from an EMBL/GenBank/DDBJ whole genome shotgun (WGS) entry which is preliminary data.</text>
</comment>
<organism evidence="1 2">
    <name type="scientific">Allacma fusca</name>
    <dbReference type="NCBI Taxonomy" id="39272"/>
    <lineage>
        <taxon>Eukaryota</taxon>
        <taxon>Metazoa</taxon>
        <taxon>Ecdysozoa</taxon>
        <taxon>Arthropoda</taxon>
        <taxon>Hexapoda</taxon>
        <taxon>Collembola</taxon>
        <taxon>Symphypleona</taxon>
        <taxon>Sminthuridae</taxon>
        <taxon>Allacma</taxon>
    </lineage>
</organism>
<sequence>MNKNSQSKRTLNVAAGESKKIFKAGPAPSIKFAVPVKSSRQIVSSNGDPLSKALGFLQNLNPALVRHSRQRNKFLEEAVNKYDVITLEGDRVLYATEMKGDGRTLENGGKLDVIICLLSVDGEEIVRMEGSLGSREEGAHYTVYHDNTLMGDIMQTNGRWSDERYEVVADDDKSFAVIELSDVIQASVGCKRCMWKPRTASEKLLFDISLPNHRRRATQA</sequence>
<dbReference type="EMBL" id="CAJVCH010571147">
    <property type="protein sequence ID" value="CAG7836764.1"/>
    <property type="molecule type" value="Genomic_DNA"/>
</dbReference>
<protein>
    <submittedName>
        <fullName evidence="1">Uncharacterized protein</fullName>
    </submittedName>
</protein>
<accession>A0A8J2LQ72</accession>
<dbReference type="Proteomes" id="UP000708208">
    <property type="component" value="Unassembled WGS sequence"/>
</dbReference>
<reference evidence="1" key="1">
    <citation type="submission" date="2021-06" db="EMBL/GenBank/DDBJ databases">
        <authorList>
            <person name="Hodson N. C."/>
            <person name="Mongue J. A."/>
            <person name="Jaron S. K."/>
        </authorList>
    </citation>
    <scope>NUCLEOTIDE SEQUENCE</scope>
</reference>
<evidence type="ECO:0000313" key="1">
    <source>
        <dbReference type="EMBL" id="CAG7836764.1"/>
    </source>
</evidence>
<name>A0A8J2LQ72_9HEXA</name>